<dbReference type="VEuPathDB" id="FungiDB:FVEG_15101"/>
<accession>W7LX78</accession>
<evidence type="ECO:0000313" key="2">
    <source>
        <dbReference type="Proteomes" id="UP000009096"/>
    </source>
</evidence>
<keyword evidence="2" id="KW-1185">Reference proteome</keyword>
<dbReference type="KEGG" id="fvr:FVEG_15101"/>
<sequence length="144" mass="16315">MLSQPRPRKIKRRYVDTLQIWPRFRYFRAHSFGPLFYVTSSQLRSGSARAPPVRSAALSAMPSGPTREHRYPPMVKAAIFGCPGRHHQTIIHAKPVSQVLARPAIDNHVAIWKMRNRHERNNAIATSIVTGGEMKVAQASHLCR</sequence>
<dbReference type="Proteomes" id="UP000009096">
    <property type="component" value="Chromosome 5"/>
</dbReference>
<evidence type="ECO:0000313" key="1">
    <source>
        <dbReference type="EMBL" id="EWG40004.1"/>
    </source>
</evidence>
<organism evidence="1 2">
    <name type="scientific">Gibberella moniliformis (strain M3125 / FGSC 7600)</name>
    <name type="common">Maize ear and stalk rot fungus</name>
    <name type="synonym">Fusarium verticillioides</name>
    <dbReference type="NCBI Taxonomy" id="334819"/>
    <lineage>
        <taxon>Eukaryota</taxon>
        <taxon>Fungi</taxon>
        <taxon>Dikarya</taxon>
        <taxon>Ascomycota</taxon>
        <taxon>Pezizomycotina</taxon>
        <taxon>Sordariomycetes</taxon>
        <taxon>Hypocreomycetidae</taxon>
        <taxon>Hypocreales</taxon>
        <taxon>Nectriaceae</taxon>
        <taxon>Fusarium</taxon>
        <taxon>Fusarium fujikuroi species complex</taxon>
    </lineage>
</organism>
<name>W7LX78_GIBM7</name>
<protein>
    <submittedName>
        <fullName evidence="1">Uncharacterized protein</fullName>
    </submittedName>
</protein>
<proteinExistence type="predicted"/>
<dbReference type="EMBL" id="DS022244">
    <property type="protein sequence ID" value="EWG40004.1"/>
    <property type="molecule type" value="Genomic_DNA"/>
</dbReference>
<dbReference type="EMBL" id="CM000582">
    <property type="protein sequence ID" value="EWG40004.1"/>
    <property type="molecule type" value="Genomic_DNA"/>
</dbReference>
<dbReference type="RefSeq" id="XP_018746195.1">
    <property type="nucleotide sequence ID" value="XM_018904193.1"/>
</dbReference>
<reference evidence="1 2" key="1">
    <citation type="journal article" date="2010" name="Nature">
        <title>Comparative genomics reveals mobile pathogenicity chromosomes in Fusarium.</title>
        <authorList>
            <person name="Ma L.J."/>
            <person name="van der Does H.C."/>
            <person name="Borkovich K.A."/>
            <person name="Coleman J.J."/>
            <person name="Daboussi M.J."/>
            <person name="Di Pietro A."/>
            <person name="Dufresne M."/>
            <person name="Freitag M."/>
            <person name="Grabherr M."/>
            <person name="Henrissat B."/>
            <person name="Houterman P.M."/>
            <person name="Kang S."/>
            <person name="Shim W.B."/>
            <person name="Woloshuk C."/>
            <person name="Xie X."/>
            <person name="Xu J.R."/>
            <person name="Antoniw J."/>
            <person name="Baker S.E."/>
            <person name="Bluhm B.H."/>
            <person name="Breakspear A."/>
            <person name="Brown D.W."/>
            <person name="Butchko R.A."/>
            <person name="Chapman S."/>
            <person name="Coulson R."/>
            <person name="Coutinho P.M."/>
            <person name="Danchin E.G."/>
            <person name="Diener A."/>
            <person name="Gale L.R."/>
            <person name="Gardiner D.M."/>
            <person name="Goff S."/>
            <person name="Hammond-Kosack K.E."/>
            <person name="Hilburn K."/>
            <person name="Hua-Van A."/>
            <person name="Jonkers W."/>
            <person name="Kazan K."/>
            <person name="Kodira C.D."/>
            <person name="Koehrsen M."/>
            <person name="Kumar L."/>
            <person name="Lee Y.H."/>
            <person name="Li L."/>
            <person name="Manners J.M."/>
            <person name="Miranda-Saavedra D."/>
            <person name="Mukherjee M."/>
            <person name="Park G."/>
            <person name="Park J."/>
            <person name="Park S.Y."/>
            <person name="Proctor R.H."/>
            <person name="Regev A."/>
            <person name="Ruiz-Roldan M.C."/>
            <person name="Sain D."/>
            <person name="Sakthikumar S."/>
            <person name="Sykes S."/>
            <person name="Schwartz D.C."/>
            <person name="Turgeon B.G."/>
            <person name="Wapinski I."/>
            <person name="Yoder O."/>
            <person name="Young S."/>
            <person name="Zeng Q."/>
            <person name="Zhou S."/>
            <person name="Galagan J."/>
            <person name="Cuomo C.A."/>
            <person name="Kistler H.C."/>
            <person name="Rep M."/>
        </authorList>
    </citation>
    <scope>NUCLEOTIDE SEQUENCE [LARGE SCALE GENOMIC DNA]</scope>
    <source>
        <strain evidence="2">M3125 / FGSC 7600</strain>
    </source>
</reference>
<dbReference type="AlphaFoldDB" id="W7LX78"/>
<dbReference type="GeneID" id="30071977"/>
<gene>
    <name evidence="1" type="ORF">FVEG_15101</name>
</gene>